<dbReference type="EMBL" id="PYFQ01000021">
    <property type="protein sequence ID" value="PSK33896.1"/>
    <property type="molecule type" value="Genomic_DNA"/>
</dbReference>
<feature type="compositionally biased region" description="Polar residues" evidence="1">
    <location>
        <begin position="397"/>
        <end position="409"/>
    </location>
</feature>
<dbReference type="Proteomes" id="UP000241107">
    <property type="component" value="Unassembled WGS sequence"/>
</dbReference>
<comment type="caution">
    <text evidence="3">The sequence shown here is derived from an EMBL/GenBank/DDBJ whole genome shotgun (WGS) entry which is preliminary data.</text>
</comment>
<feature type="region of interest" description="Disordered" evidence="1">
    <location>
        <begin position="387"/>
        <end position="483"/>
    </location>
</feature>
<name>A0A2P7YD53_9ASCO</name>
<keyword evidence="2" id="KW-1133">Transmembrane helix</keyword>
<feature type="transmembrane region" description="Helical" evidence="2">
    <location>
        <begin position="669"/>
        <end position="689"/>
    </location>
</feature>
<dbReference type="GeneID" id="36568475"/>
<dbReference type="AlphaFoldDB" id="A0A2P7YD53"/>
<evidence type="ECO:0000256" key="1">
    <source>
        <dbReference type="SAM" id="MobiDB-lite"/>
    </source>
</evidence>
<sequence>MMGLLQAFTGRGDTDKEVEPPKKLDTVFKFYRYKRDFNQFVADLTKVMEENAVSFRVTGNNIGEKFHRVFELQLLRSDEAHDPELKSIMDDVLLRRGVTSFGAGPHFDDRMVVFLVRYTKYIREGHEMPIPTMGSCFYVDGDELRLFPGPKFPMSHLLNGVGSERDLTSVHEITNEASIKLKVEFKEASWFYQDAFHRVVLPGMPVSDFLSLYLEASGESEKDDRLIEPFFVSEICLELQEFLAVRKEGRIYREVRRLDLLRTLLFEFLPLSRDSFSLSPDWFSCELPNIGPTFFTKDLTRSYGLNVSVRISHKSIPNFNVSVFIELNVAQEQLERVDSSTVKYFDAFRGRGCKTKAMNLEDTRGLMPFLIHCQHHPYLLEMKDREPTEPLGKESTRSQASSELASENSPLDDAPWKSLQRTGPSEEKSVEVSDSSGPQTPEQPHPSDAENPYSEPVPRVTDLESSGNDSGAQTDKRELANYSLRNTSDNDAYQKFRNRWIMLRTYTQLLLFFVILGACLGCYFNETIAPFKGDFELVCYKQPEACKGPAQSIWHTFEKEICSPANEQDFCGEEVEEMWKRYEHAVWGNRDENLKKLHMRMIWKRYEPSTTMWIAPQEWPDTLQELWDELQIADWPARVHQTCYTIQRFNYQLGREESLQEKWAITQKFLTIIATAFALELCLNLPMFFDAWTLAVGNLICLCLSFIVYLLPLETQYPKSIAVAAAATHILAISLIGHALNLYVSDYEI</sequence>
<organism evidence="3 4">
    <name type="scientific">Candidozyma pseudohaemuli</name>
    <dbReference type="NCBI Taxonomy" id="418784"/>
    <lineage>
        <taxon>Eukaryota</taxon>
        <taxon>Fungi</taxon>
        <taxon>Dikarya</taxon>
        <taxon>Ascomycota</taxon>
        <taxon>Saccharomycotina</taxon>
        <taxon>Pichiomycetes</taxon>
        <taxon>Metschnikowiaceae</taxon>
        <taxon>Candidozyma</taxon>
    </lineage>
</organism>
<feature type="transmembrane region" description="Helical" evidence="2">
    <location>
        <begin position="506"/>
        <end position="524"/>
    </location>
</feature>
<feature type="transmembrane region" description="Helical" evidence="2">
    <location>
        <begin position="720"/>
        <end position="744"/>
    </location>
</feature>
<dbReference type="RefSeq" id="XP_024711462.1">
    <property type="nucleotide sequence ID" value="XM_024860400.1"/>
</dbReference>
<evidence type="ECO:0000313" key="4">
    <source>
        <dbReference type="Proteomes" id="UP000241107"/>
    </source>
</evidence>
<keyword evidence="2" id="KW-0812">Transmembrane</keyword>
<accession>A0A2P7YD53</accession>
<keyword evidence="4" id="KW-1185">Reference proteome</keyword>
<proteinExistence type="predicted"/>
<evidence type="ECO:0000313" key="3">
    <source>
        <dbReference type="EMBL" id="PSK33896.1"/>
    </source>
</evidence>
<keyword evidence="2" id="KW-0472">Membrane</keyword>
<dbReference type="VEuPathDB" id="FungiDB:C7M61_005088"/>
<dbReference type="OrthoDB" id="10411357at2759"/>
<gene>
    <name evidence="3" type="ORF">C7M61_005088</name>
</gene>
<evidence type="ECO:0000256" key="2">
    <source>
        <dbReference type="SAM" id="Phobius"/>
    </source>
</evidence>
<feature type="transmembrane region" description="Helical" evidence="2">
    <location>
        <begin position="695"/>
        <end position="713"/>
    </location>
</feature>
<reference evidence="3 4" key="1">
    <citation type="submission" date="2018-03" db="EMBL/GenBank/DDBJ databases">
        <title>Candida pseudohaemulonii genome assembly and annotation.</title>
        <authorList>
            <person name="Munoz J.F."/>
            <person name="Gade L.G."/>
            <person name="Chow N.A."/>
            <person name="Litvintseva A.P."/>
            <person name="Loparev V.N."/>
            <person name="Cuomo C.A."/>
        </authorList>
    </citation>
    <scope>NUCLEOTIDE SEQUENCE [LARGE SCALE GENOMIC DNA]</scope>
    <source>
        <strain evidence="3 4">B12108</strain>
    </source>
</reference>
<feature type="compositionally biased region" description="Basic and acidic residues" evidence="1">
    <location>
        <begin position="387"/>
        <end position="396"/>
    </location>
</feature>
<protein>
    <submittedName>
        <fullName evidence="3">Uncharacterized protein</fullName>
    </submittedName>
</protein>
<feature type="compositionally biased region" description="Polar residues" evidence="1">
    <location>
        <begin position="463"/>
        <end position="473"/>
    </location>
</feature>